<dbReference type="Proteomes" id="UP000245956">
    <property type="component" value="Unassembled WGS sequence"/>
</dbReference>
<dbReference type="InterPro" id="IPR018485">
    <property type="entry name" value="FGGY_C"/>
</dbReference>
<gene>
    <name evidence="8" type="ORF">PCL_08985</name>
</gene>
<organism evidence="8 9">
    <name type="scientific">Purpureocillium lilacinum</name>
    <name type="common">Paecilomyces lilacinus</name>
    <dbReference type="NCBI Taxonomy" id="33203"/>
    <lineage>
        <taxon>Eukaryota</taxon>
        <taxon>Fungi</taxon>
        <taxon>Dikarya</taxon>
        <taxon>Ascomycota</taxon>
        <taxon>Pezizomycotina</taxon>
        <taxon>Sordariomycetes</taxon>
        <taxon>Hypocreomycetidae</taxon>
        <taxon>Hypocreales</taxon>
        <taxon>Ophiocordycipitaceae</taxon>
        <taxon>Purpureocillium</taxon>
    </lineage>
</organism>
<evidence type="ECO:0000259" key="7">
    <source>
        <dbReference type="Pfam" id="PF02782"/>
    </source>
</evidence>
<comment type="similarity">
    <text evidence="2">Belongs to the nucleoporin interacting component (NIC) family.</text>
</comment>
<dbReference type="GO" id="GO:0016773">
    <property type="term" value="F:phosphotransferase activity, alcohol group as acceptor"/>
    <property type="evidence" value="ECO:0007669"/>
    <property type="project" value="InterPro"/>
</dbReference>
<dbReference type="GO" id="GO:0017056">
    <property type="term" value="F:structural constituent of nuclear pore"/>
    <property type="evidence" value="ECO:0007669"/>
    <property type="project" value="InterPro"/>
</dbReference>
<comment type="subcellular location">
    <subcellularLocation>
        <location evidence="1">Nucleus</location>
        <location evidence="1">Nuclear pore complex</location>
    </subcellularLocation>
</comment>
<dbReference type="GO" id="GO:0005975">
    <property type="term" value="P:carbohydrate metabolic process"/>
    <property type="evidence" value="ECO:0007669"/>
    <property type="project" value="InterPro"/>
</dbReference>
<evidence type="ECO:0000256" key="3">
    <source>
        <dbReference type="ARBA" id="ARBA00023132"/>
    </source>
</evidence>
<dbReference type="InterPro" id="IPR007231">
    <property type="entry name" value="Nucleoporin_int_Nup93/Nic96"/>
</dbReference>
<evidence type="ECO:0000256" key="2">
    <source>
        <dbReference type="ARBA" id="ARBA00010186"/>
    </source>
</evidence>
<dbReference type="Pfam" id="PF04097">
    <property type="entry name" value="Nic96"/>
    <property type="match status" value="1"/>
</dbReference>
<dbReference type="EMBL" id="LCWV01000004">
    <property type="protein sequence ID" value="PWI73709.1"/>
    <property type="molecule type" value="Genomic_DNA"/>
</dbReference>
<dbReference type="PANTHER" id="PTHR11225">
    <property type="entry name" value="NUCLEAR PORE COMPLEX PROTEIN NUP93 NUCLEOPORIN NUP93 DEAD EYE PROTEIN"/>
    <property type="match status" value="1"/>
</dbReference>
<evidence type="ECO:0000256" key="1">
    <source>
        <dbReference type="ARBA" id="ARBA00004567"/>
    </source>
</evidence>
<feature type="region of interest" description="Disordered" evidence="5">
    <location>
        <begin position="1408"/>
        <end position="1447"/>
    </location>
</feature>
<feature type="domain" description="Carbohydrate kinase FGGY C-terminal" evidence="7">
    <location>
        <begin position="649"/>
        <end position="861"/>
    </location>
</feature>
<feature type="compositionally biased region" description="Polar residues" evidence="5">
    <location>
        <begin position="1131"/>
        <end position="1141"/>
    </location>
</feature>
<dbReference type="InterPro" id="IPR018484">
    <property type="entry name" value="FGGY_N"/>
</dbReference>
<keyword evidence="3" id="KW-0811">Translocation</keyword>
<feature type="region of interest" description="Disordered" evidence="5">
    <location>
        <begin position="156"/>
        <end position="189"/>
    </location>
</feature>
<feature type="region of interest" description="Disordered" evidence="5">
    <location>
        <begin position="937"/>
        <end position="1255"/>
    </location>
</feature>
<dbReference type="InterPro" id="IPR043129">
    <property type="entry name" value="ATPase_NBD"/>
</dbReference>
<evidence type="ECO:0000256" key="5">
    <source>
        <dbReference type="SAM" id="MobiDB-lite"/>
    </source>
</evidence>
<feature type="compositionally biased region" description="Low complexity" evidence="5">
    <location>
        <begin position="1047"/>
        <end position="1057"/>
    </location>
</feature>
<name>A0A2U3EGS6_PURLI</name>
<feature type="domain" description="Carbohydrate kinase FGGY N-terminal" evidence="6">
    <location>
        <begin position="347"/>
        <end position="620"/>
    </location>
</feature>
<sequence>MKELEVGGASQREGRGILQGSNEDPRSDAASFAEYNYSWAWLAVARSSFEHLPDAAERETTPPQPKVAKMVNGGGSAAYGERTAAVSADVSGPGLLLRKQTCCPALPVLPPNADDRQRRPLFQQHSSAQGPSMDVPGAWRAMEPPRAPPVHWAAAWRKRASGSPPRSTAHARPPPLPPAAGGGVGTGGPAILEIPRGSWVSFSFFAFSPFPSPSSPLPPLPHPVFPPGLAILPARLPLDGQRRRISHTLTLSPPLPGHHAEFVQTRARAAVPRRPTERVAAAAVAAAAASSSSDQGPRATQRPIERVAVQTRPDQTTHVRRTTPAPEGSLPGPSERHGTPKSASHDYYIGVDVGTGSARACIIDETGDIKALASENIKLWQPETGYYEQSTTDIWQCICECVRRVVSESNVDPSRIKGIGFDATCSLAVFTEDTDEPQPVTGPDFANDGHDRNVILWLDHRPVEETEKINATRHKLLKYVGGKMSIEMEIPKVLWLKNNMPPELFARCKFYDLGDALTHLATGNEARSFCSTVCKQGYVPVGVDGSEKGWQEDFFETIGLGDLTKDNFRRMGGVNGVNGSYFSAGESVGTLSRQAAYQLGLPMGIAVGSGVIDAYAGWIGTVGAKVDLGDDELNANVPHNDLSQAFTRLAAVAGTSTCHLAMSKDPVFVPGVWGPYRDVLLPDYWLAEGGQSATGELLRHILDIHPAYNETCALAKAEDKHIYDFLNAHLEYMVEKQNAPGIPYLARHLFFYGDLWGNRSPIADPNMKGSMIGIDSDKSTDNMALWYYATMEFIAMQTRQIIEQMNKSGHEISSIFMSGSQCQNPVLMSLMATTCSMPVLIPRYVHAAVVHGAAMLGAKAASHNADDGSEPETLWSIMDRMSKRGRLVEPNNDAGEKALLDAKYEVFLEMCNSQQAYRKRVDKALEKWVSEFGGDEAKVEAGRPAPSRVGRERTAASRSLAQAPPNILQPCQRQNSRAARRVAASSACSLPTATRERASNNTPPSRSLANSPPTLPQSPSPESVLDACPTMSLFGQPATGGGGGLFGQQQQQQQQQQGTGGGLFGQAQQNKPATGSSLFGQSTAQTQQPGATTGGGLFGGAQTQQQPQQGATGGGLFGQQQAKPTTGGLFGQSTAQPQQTGTMGGGLFGQSTAQGQQQQSTGGGLFGQSTQTQQKPSLFGTASTTLGGSTLVGGSAPKPSLFGSTTAQQQQPQSNTAFGGTLLGGSLYATPAQSMQPQSMQPQQQQAQQQQQQPAGAYFDSLFAKSQKEGGVKTTNMEDLPSLELGLGDLRHRLRKLQSKPSERPLDGKAHYLLAASGVDPSVAAKDLGMLDVQGARPERTHGYAPTEIDVETYLSNLQTKTTLSMIADGLERSVRDFDNFLDDNVSMEWDAQRKRIYQHFGIKPREDSMAAGRESQAGFGRSRRSKTQGGASRAGRNSMLGNSTMQRSVIGAPSRIGTHQAEFSDVDRSSDGSGALKPRGATEDRAVRERQAKLAEKVRTLNAARLMKRPYPIFAELGEVEQKSHEPHAPHVVEAYRAMIEIVGEDPDAQTSLNNATARERQFADKYLDENPNSQRLGGLPDITSKIKAYIRLRSARRDLVPDNTELQQIQGEYIWAVVFYLLRSGHVSEAAQYVNDNSNQFRGIDRTFSTYLNNYAASEDRRITNRKLLDRCTNEYIQRSRNAPENTIDPFRMACYKVIGRIELGNRNLDGLNTDINDWIWLQFNLAREGDRTIEMAGESYGLAELQSSIREIGLKHFPKATSEDTSNGSFGMFFYLQVLSGMFEDAVAYLYPFSYIDAVHFGLALAYYGLLRPSDPMSASNDLRSYSVKNLPQINFGRMIGYYTRDFRAADVVSAVDYLALICLNRDLGGEAGQRQSGLCHEALRDLVLETREFSTLIGDIRPDGRAIRGVIEERGPLIGLDDEDDFASTVTLQAASFADENGRTTDSVLLYHLAGEYDTVVAIVSRALSEAISLEIGEDPMRLMPVKPRAAGAQAEQQQGSSLSLASIDDPVELARTMMAMYERDAMFYRKIQDQNRVACRVLLEMSSIKKVVEAGQWAQGLDKIRSLEILPLDAAGDASTIRAYAAKFSGLSQPVSINVPNLLMWTIICCVRQREQLSNGQFSGNEGTRRMMVEQLKQMTLDLTTYTSQLRYRFPPHLHEALARASAE</sequence>
<dbReference type="GO" id="GO:0016301">
    <property type="term" value="F:kinase activity"/>
    <property type="evidence" value="ECO:0007669"/>
    <property type="project" value="InterPro"/>
</dbReference>
<feature type="region of interest" description="Disordered" evidence="5">
    <location>
        <begin position="287"/>
        <end position="343"/>
    </location>
</feature>
<feature type="region of interest" description="Disordered" evidence="5">
    <location>
        <begin position="1"/>
        <end position="28"/>
    </location>
</feature>
<evidence type="ECO:0000313" key="8">
    <source>
        <dbReference type="EMBL" id="PWI73709.1"/>
    </source>
</evidence>
<keyword evidence="3" id="KW-0653">Protein transport</keyword>
<protein>
    <submittedName>
        <fullName evidence="8">Uncharacterized protein</fullName>
    </submittedName>
</protein>
<feature type="compositionally biased region" description="Polar residues" evidence="5">
    <location>
        <begin position="1202"/>
        <end position="1218"/>
    </location>
</feature>
<keyword evidence="3" id="KW-0509">mRNA transport</keyword>
<feature type="compositionally biased region" description="Polar residues" evidence="5">
    <location>
        <begin position="999"/>
        <end position="1012"/>
    </location>
</feature>
<feature type="region of interest" description="Disordered" evidence="5">
    <location>
        <begin position="1462"/>
        <end position="1489"/>
    </location>
</feature>
<proteinExistence type="inferred from homology"/>
<dbReference type="NCBIfam" id="TIGR01315">
    <property type="entry name" value="5C_CHO_kinase"/>
    <property type="match status" value="1"/>
</dbReference>
<dbReference type="CDD" id="cd07782">
    <property type="entry name" value="ASKHA_NBD_FGGY_D-RBK"/>
    <property type="match status" value="1"/>
</dbReference>
<keyword evidence="3" id="KW-0813">Transport</keyword>
<feature type="compositionally biased region" description="Low complexity" evidence="5">
    <location>
        <begin position="1167"/>
        <end position="1195"/>
    </location>
</feature>
<feature type="compositionally biased region" description="Low complexity" evidence="5">
    <location>
        <begin position="1149"/>
        <end position="1160"/>
    </location>
</feature>
<feature type="compositionally biased region" description="Low complexity" evidence="5">
    <location>
        <begin position="1231"/>
        <end position="1254"/>
    </location>
</feature>
<feature type="compositionally biased region" description="Low complexity" evidence="5">
    <location>
        <begin position="1100"/>
        <end position="1110"/>
    </location>
</feature>
<dbReference type="PANTHER" id="PTHR11225:SF4">
    <property type="entry name" value="NUCLEAR PORE COMPLEX PROTEIN NUP93"/>
    <property type="match status" value="1"/>
</dbReference>
<reference evidence="8 9" key="1">
    <citation type="journal article" date="2016" name="Front. Microbiol.">
        <title>Genome and transcriptome sequences reveal the specific parasitism of the nematophagous Purpureocillium lilacinum 36-1.</title>
        <authorList>
            <person name="Xie J."/>
            <person name="Li S."/>
            <person name="Mo C."/>
            <person name="Xiao X."/>
            <person name="Peng D."/>
            <person name="Wang G."/>
            <person name="Xiao Y."/>
        </authorList>
    </citation>
    <scope>NUCLEOTIDE SEQUENCE [LARGE SCALE GENOMIC DNA]</scope>
    <source>
        <strain evidence="8 9">36-1</strain>
    </source>
</reference>
<dbReference type="InterPro" id="IPR006003">
    <property type="entry name" value="FGGY_RbtK-like"/>
</dbReference>
<dbReference type="GO" id="GO:0016973">
    <property type="term" value="P:poly(A)+ mRNA export from nucleus"/>
    <property type="evidence" value="ECO:0007669"/>
    <property type="project" value="TreeGrafter"/>
</dbReference>
<keyword evidence="3" id="KW-0906">Nuclear pore complex</keyword>
<comment type="caution">
    <text evidence="8">The sequence shown here is derived from an EMBL/GenBank/DDBJ whole genome shotgun (WGS) entry which is preliminary data.</text>
</comment>
<dbReference type="Gene3D" id="1.20.58.2240">
    <property type="match status" value="1"/>
</dbReference>
<feature type="compositionally biased region" description="Polar residues" evidence="5">
    <location>
        <begin position="1070"/>
        <end position="1079"/>
    </location>
</feature>
<dbReference type="Pfam" id="PF13634">
    <property type="entry name" value="Nucleoporin_FG"/>
    <property type="match status" value="1"/>
</dbReference>
<dbReference type="SUPFAM" id="SSF53067">
    <property type="entry name" value="Actin-like ATPase domain"/>
    <property type="match status" value="2"/>
</dbReference>
<dbReference type="InterPro" id="IPR025574">
    <property type="entry name" value="Nucleoporin_FG_rpt"/>
</dbReference>
<dbReference type="GO" id="GO:0006606">
    <property type="term" value="P:protein import into nucleus"/>
    <property type="evidence" value="ECO:0007669"/>
    <property type="project" value="TreeGrafter"/>
</dbReference>
<feature type="compositionally biased region" description="Low complexity" evidence="5">
    <location>
        <begin position="1080"/>
        <end position="1091"/>
    </location>
</feature>
<evidence type="ECO:0000256" key="4">
    <source>
        <dbReference type="ARBA" id="ARBA00023242"/>
    </source>
</evidence>
<dbReference type="Gene3D" id="3.30.420.40">
    <property type="match status" value="1"/>
</dbReference>
<evidence type="ECO:0000259" key="6">
    <source>
        <dbReference type="Pfam" id="PF00370"/>
    </source>
</evidence>
<dbReference type="GO" id="GO:0005643">
    <property type="term" value="C:nuclear pore"/>
    <property type="evidence" value="ECO:0007669"/>
    <property type="project" value="UniProtKB-SubCell"/>
</dbReference>
<accession>A0A2U3EGS6</accession>
<keyword evidence="4" id="KW-0539">Nucleus</keyword>
<evidence type="ECO:0000313" key="9">
    <source>
        <dbReference type="Proteomes" id="UP000245956"/>
    </source>
</evidence>
<dbReference type="Pfam" id="PF00370">
    <property type="entry name" value="FGGY_N"/>
    <property type="match status" value="1"/>
</dbReference>
<dbReference type="Pfam" id="PF02782">
    <property type="entry name" value="FGGY_C"/>
    <property type="match status" value="1"/>
</dbReference>